<reference evidence="2 3" key="1">
    <citation type="journal article" date="2018" name="Nat. Ecol. Evol.">
        <title>Genomic signatures of mitonuclear coevolution across populations of Tigriopus californicus.</title>
        <authorList>
            <person name="Barreto F.S."/>
            <person name="Watson E.T."/>
            <person name="Lima T.G."/>
            <person name="Willett C.S."/>
            <person name="Edmands S."/>
            <person name="Li W."/>
            <person name="Burton R.S."/>
        </authorList>
    </citation>
    <scope>NUCLEOTIDE SEQUENCE [LARGE SCALE GENOMIC DNA]</scope>
    <source>
        <strain evidence="2 3">San Diego</strain>
    </source>
</reference>
<feature type="region of interest" description="Disordered" evidence="1">
    <location>
        <begin position="76"/>
        <end position="178"/>
    </location>
</feature>
<dbReference type="EMBL" id="VCGU01000004">
    <property type="protein sequence ID" value="TRY76466.1"/>
    <property type="molecule type" value="Genomic_DNA"/>
</dbReference>
<evidence type="ECO:0000313" key="2">
    <source>
        <dbReference type="EMBL" id="TRY76466.1"/>
    </source>
</evidence>
<organism evidence="2 3">
    <name type="scientific">Tigriopus californicus</name>
    <name type="common">Marine copepod</name>
    <dbReference type="NCBI Taxonomy" id="6832"/>
    <lineage>
        <taxon>Eukaryota</taxon>
        <taxon>Metazoa</taxon>
        <taxon>Ecdysozoa</taxon>
        <taxon>Arthropoda</taxon>
        <taxon>Crustacea</taxon>
        <taxon>Multicrustacea</taxon>
        <taxon>Hexanauplia</taxon>
        <taxon>Copepoda</taxon>
        <taxon>Harpacticoida</taxon>
        <taxon>Harpacticidae</taxon>
        <taxon>Tigriopus</taxon>
    </lineage>
</organism>
<feature type="compositionally biased region" description="Polar residues" evidence="1">
    <location>
        <begin position="161"/>
        <end position="178"/>
    </location>
</feature>
<sequence>PFPAARCPICYHPFKLWPNKLGPPEFLCSSNKQCTEIDTDGKTKKPLLSNGTNRYNCFNCDFDLCVDCILNGSNSQGETPAPQIQQQRSLPFKGGQGGGAHVRQSAHTNNGWVNAGAEFDPPVTPLDEISPLSGPRKPQKGTPPKSPASPRSAGNPPQMFRSPSSGWQQQPYQETSRF</sequence>
<comment type="caution">
    <text evidence="2">The sequence shown here is derived from an EMBL/GenBank/DDBJ whole genome shotgun (WGS) entry which is preliminary data.</text>
</comment>
<protein>
    <submittedName>
        <fullName evidence="2">Uncharacterized protein</fullName>
    </submittedName>
</protein>
<dbReference type="AlphaFoldDB" id="A0A553PFL6"/>
<evidence type="ECO:0000256" key="1">
    <source>
        <dbReference type="SAM" id="MobiDB-lite"/>
    </source>
</evidence>
<keyword evidence="3" id="KW-1185">Reference proteome</keyword>
<evidence type="ECO:0000313" key="3">
    <source>
        <dbReference type="Proteomes" id="UP000318571"/>
    </source>
</evidence>
<accession>A0A553PFL6</accession>
<feature type="non-terminal residue" evidence="2">
    <location>
        <position position="1"/>
    </location>
</feature>
<feature type="non-terminal residue" evidence="2">
    <location>
        <position position="178"/>
    </location>
</feature>
<feature type="compositionally biased region" description="Polar residues" evidence="1">
    <location>
        <begin position="76"/>
        <end position="89"/>
    </location>
</feature>
<name>A0A553PFL6_TIGCA</name>
<proteinExistence type="predicted"/>
<gene>
    <name evidence="2" type="ORF">TCAL_14022</name>
</gene>
<dbReference type="Proteomes" id="UP000318571">
    <property type="component" value="Chromosome 5"/>
</dbReference>